<sequence>MKRIEKEDQRRGTITYQLDDGRYVTLDENAVAQFGADNLIQWLGIERVPVMHHGRRVGTLPADFEPLNAKNVHPGDFRREGDGWVAEEKLAPENLDAVVGFERDK</sequence>
<dbReference type="Proteomes" id="UP000189940">
    <property type="component" value="Unassembled WGS sequence"/>
</dbReference>
<keyword evidence="2" id="KW-1185">Reference proteome</keyword>
<accession>A0A1V4HWA2</accession>
<dbReference type="EMBL" id="MWPQ01000054">
    <property type="protein sequence ID" value="OPH81840.1"/>
    <property type="molecule type" value="Genomic_DNA"/>
</dbReference>
<evidence type="ECO:0000313" key="2">
    <source>
        <dbReference type="Proteomes" id="UP000189940"/>
    </source>
</evidence>
<organism evidence="1 2">
    <name type="scientific">Nitrobacter vulgaris</name>
    <dbReference type="NCBI Taxonomy" id="29421"/>
    <lineage>
        <taxon>Bacteria</taxon>
        <taxon>Pseudomonadati</taxon>
        <taxon>Pseudomonadota</taxon>
        <taxon>Alphaproteobacteria</taxon>
        <taxon>Hyphomicrobiales</taxon>
        <taxon>Nitrobacteraceae</taxon>
        <taxon>Nitrobacter</taxon>
    </lineage>
</organism>
<evidence type="ECO:0000313" key="1">
    <source>
        <dbReference type="EMBL" id="OPH81840.1"/>
    </source>
</evidence>
<dbReference type="AlphaFoldDB" id="A0A1V4HWA2"/>
<name>A0A1V4HWA2_NITVU</name>
<dbReference type="OrthoDB" id="8265327at2"/>
<dbReference type="STRING" id="29421.B2M20_15305"/>
<protein>
    <submittedName>
        <fullName evidence="1">Uncharacterized protein</fullName>
    </submittedName>
</protein>
<reference evidence="1 2" key="1">
    <citation type="submission" date="2017-02" db="EMBL/GenBank/DDBJ databases">
        <title>Genome sequence of the nitrite-oxidizing bacterium Nitrobacter vulgaris strain Ab1.</title>
        <authorList>
            <person name="Mellbye B.L."/>
            <person name="Davis E.W."/>
            <person name="Spieck E."/>
            <person name="Chang J.H."/>
            <person name="Bottomley P.J."/>
            <person name="Sayavedra-Soto L.A."/>
        </authorList>
    </citation>
    <scope>NUCLEOTIDE SEQUENCE [LARGE SCALE GENOMIC DNA]</scope>
    <source>
        <strain evidence="1 2">Ab1</strain>
    </source>
</reference>
<dbReference type="RefSeq" id="WP_079447903.1">
    <property type="nucleotide sequence ID" value="NZ_MWPQ01000054.1"/>
</dbReference>
<gene>
    <name evidence="1" type="ORF">B2M20_15305</name>
</gene>
<comment type="caution">
    <text evidence="1">The sequence shown here is derived from an EMBL/GenBank/DDBJ whole genome shotgun (WGS) entry which is preliminary data.</text>
</comment>
<proteinExistence type="predicted"/>